<proteinExistence type="predicted"/>
<protein>
    <submittedName>
        <fullName evidence="3">Oleosin-B3</fullName>
    </submittedName>
</protein>
<keyword evidence="2" id="KW-1185">Reference proteome</keyword>
<feature type="compositionally biased region" description="Basic and acidic residues" evidence="1">
    <location>
        <begin position="31"/>
        <end position="45"/>
    </location>
</feature>
<feature type="non-terminal residue" evidence="3">
    <location>
        <position position="1"/>
    </location>
</feature>
<name>A0ABM1A5T9_APLCA</name>
<sequence length="99" mass="10290">AGGSDEAGVRDVAGGSDEAGVRDVAGGSDEAGVRDVTGGRDEAGVRDVAPGSDEAGGKDGGAAEMTRRNVLPENVCQFFFKHHVRPVPRQCYFDLGQWN</sequence>
<gene>
    <name evidence="3" type="primary">LOC106012585</name>
</gene>
<evidence type="ECO:0000313" key="3">
    <source>
        <dbReference type="RefSeq" id="XP_012941391.1"/>
    </source>
</evidence>
<evidence type="ECO:0000256" key="1">
    <source>
        <dbReference type="SAM" id="MobiDB-lite"/>
    </source>
</evidence>
<accession>A0ABM1A5T9</accession>
<dbReference type="GeneID" id="106012585"/>
<dbReference type="RefSeq" id="XP_012941391.1">
    <property type="nucleotide sequence ID" value="XM_013085937.2"/>
</dbReference>
<dbReference type="Proteomes" id="UP000694888">
    <property type="component" value="Unplaced"/>
</dbReference>
<organism evidence="2 3">
    <name type="scientific">Aplysia californica</name>
    <name type="common">California sea hare</name>
    <dbReference type="NCBI Taxonomy" id="6500"/>
    <lineage>
        <taxon>Eukaryota</taxon>
        <taxon>Metazoa</taxon>
        <taxon>Spiralia</taxon>
        <taxon>Lophotrochozoa</taxon>
        <taxon>Mollusca</taxon>
        <taxon>Gastropoda</taxon>
        <taxon>Heterobranchia</taxon>
        <taxon>Euthyneura</taxon>
        <taxon>Tectipleura</taxon>
        <taxon>Aplysiida</taxon>
        <taxon>Aplysioidea</taxon>
        <taxon>Aplysiidae</taxon>
        <taxon>Aplysia</taxon>
    </lineage>
</organism>
<feature type="region of interest" description="Disordered" evidence="1">
    <location>
        <begin position="1"/>
        <end position="63"/>
    </location>
</feature>
<evidence type="ECO:0000313" key="2">
    <source>
        <dbReference type="Proteomes" id="UP000694888"/>
    </source>
</evidence>
<reference evidence="3" key="1">
    <citation type="submission" date="2025-08" db="UniProtKB">
        <authorList>
            <consortium name="RefSeq"/>
        </authorList>
    </citation>
    <scope>IDENTIFICATION</scope>
</reference>